<evidence type="ECO:0000259" key="3">
    <source>
        <dbReference type="PROSITE" id="PS51352"/>
    </source>
</evidence>
<dbReference type="PANTHER" id="PTHR47353:SF1">
    <property type="entry name" value="THIOREDOXIN-LIKE PROTEIN HCF164, CHLOROPLASTIC"/>
    <property type="match status" value="1"/>
</dbReference>
<keyword evidence="5" id="KW-1185">Reference proteome</keyword>
<name>Q7U9H8_PARMW</name>
<feature type="domain" description="Thioredoxin" evidence="3">
    <location>
        <begin position="36"/>
        <end position="150"/>
    </location>
</feature>
<dbReference type="Proteomes" id="UP000001422">
    <property type="component" value="Chromosome"/>
</dbReference>
<dbReference type="KEGG" id="syw:SYNW0280"/>
<gene>
    <name evidence="4" type="primary">txlA</name>
    <name evidence="4" type="ordered locus">SYNW0280</name>
</gene>
<evidence type="ECO:0000313" key="4">
    <source>
        <dbReference type="EMBL" id="CAE06795.1"/>
    </source>
</evidence>
<feature type="transmembrane region" description="Helical" evidence="2">
    <location>
        <begin position="12"/>
        <end position="32"/>
    </location>
</feature>
<accession>Q7U9H8</accession>
<evidence type="ECO:0000256" key="2">
    <source>
        <dbReference type="SAM" id="Phobius"/>
    </source>
</evidence>
<feature type="region of interest" description="Disordered" evidence="1">
    <location>
        <begin position="165"/>
        <end position="184"/>
    </location>
</feature>
<dbReference type="Gene3D" id="3.40.30.10">
    <property type="entry name" value="Glutaredoxin"/>
    <property type="match status" value="1"/>
</dbReference>
<dbReference type="Pfam" id="PF00085">
    <property type="entry name" value="Thioredoxin"/>
    <property type="match status" value="1"/>
</dbReference>
<dbReference type="STRING" id="84588.SYNW0280"/>
<dbReference type="CDD" id="cd02950">
    <property type="entry name" value="TxlA"/>
    <property type="match status" value="1"/>
</dbReference>
<dbReference type="EMBL" id="BX569689">
    <property type="protein sequence ID" value="CAE06795.1"/>
    <property type="molecule type" value="Genomic_DNA"/>
</dbReference>
<sequence length="184" mass="19916">MTGSSPQPLLGPVQRIVLVVAAIVLAVGLTMMRGGLQSGSPLEQLARRSMTPDVALSNGRPTMIEFYADWCQVCREMAPAMLKLEQSMQQQLDVVMVNVDNPRWQDLVDRYDVNGIPQLNLFNAEGDAVGRSIGLRREQELSLLADALIQGSPLPSLQGLGRVSERTDVAPQQASLTAGPRSHG</sequence>
<protein>
    <submittedName>
        <fullName evidence="4">Thioredoxin-like protein TxlA</fullName>
    </submittedName>
</protein>
<dbReference type="InterPro" id="IPR013766">
    <property type="entry name" value="Thioredoxin_domain"/>
</dbReference>
<dbReference type="SUPFAM" id="SSF52833">
    <property type="entry name" value="Thioredoxin-like"/>
    <property type="match status" value="1"/>
</dbReference>
<keyword evidence="2" id="KW-0472">Membrane</keyword>
<organism evidence="4 5">
    <name type="scientific">Parasynechococcus marenigrum (strain WH8102)</name>
    <dbReference type="NCBI Taxonomy" id="84588"/>
    <lineage>
        <taxon>Bacteria</taxon>
        <taxon>Bacillati</taxon>
        <taxon>Cyanobacteriota</taxon>
        <taxon>Cyanophyceae</taxon>
        <taxon>Synechococcales</taxon>
        <taxon>Prochlorococcaceae</taxon>
        <taxon>Parasynechococcus</taxon>
        <taxon>Parasynechococcus marenigrum</taxon>
    </lineage>
</organism>
<dbReference type="PROSITE" id="PS51352">
    <property type="entry name" value="THIOREDOXIN_2"/>
    <property type="match status" value="1"/>
</dbReference>
<reference evidence="4 5" key="1">
    <citation type="journal article" date="2003" name="Nature">
        <title>The genome of a motile marine Synechococcus.</title>
        <authorList>
            <person name="Palenik B."/>
            <person name="Brahamsha B."/>
            <person name="Larimer F."/>
            <person name="Land M."/>
            <person name="Hauser L."/>
            <person name="Chain P."/>
            <person name="Lamerdin J."/>
            <person name="Regala W."/>
            <person name="Allen E.A."/>
            <person name="McCarren J."/>
            <person name="Paulsen I."/>
            <person name="Dufresne A."/>
            <person name="Partensky F."/>
            <person name="Webb E."/>
            <person name="Waterbury J."/>
        </authorList>
    </citation>
    <scope>NUCLEOTIDE SEQUENCE [LARGE SCALE GENOMIC DNA]</scope>
    <source>
        <strain evidence="4 5">WH8102</strain>
    </source>
</reference>
<dbReference type="AlphaFoldDB" id="Q7U9H8"/>
<dbReference type="GO" id="GO:0016671">
    <property type="term" value="F:oxidoreductase activity, acting on a sulfur group of donors, disulfide as acceptor"/>
    <property type="evidence" value="ECO:0007669"/>
    <property type="project" value="TreeGrafter"/>
</dbReference>
<dbReference type="HOGENOM" id="CLU_064833_2_0_3"/>
<keyword evidence="2" id="KW-0812">Transmembrane</keyword>
<dbReference type="RefSeq" id="WP_011127154.1">
    <property type="nucleotide sequence ID" value="NC_005070.1"/>
</dbReference>
<dbReference type="InterPro" id="IPR044241">
    <property type="entry name" value="TxlA/HCF164"/>
</dbReference>
<dbReference type="InterPro" id="IPR036249">
    <property type="entry name" value="Thioredoxin-like_sf"/>
</dbReference>
<proteinExistence type="predicted"/>
<keyword evidence="2" id="KW-1133">Transmembrane helix</keyword>
<evidence type="ECO:0000256" key="1">
    <source>
        <dbReference type="SAM" id="MobiDB-lite"/>
    </source>
</evidence>
<dbReference type="PANTHER" id="PTHR47353">
    <property type="entry name" value="THIOREDOXIN-LIKE PROTEIN HCF164, CHLOROPLASTIC"/>
    <property type="match status" value="1"/>
</dbReference>
<dbReference type="eggNOG" id="COG0526">
    <property type="taxonomic scope" value="Bacteria"/>
</dbReference>
<evidence type="ECO:0000313" key="5">
    <source>
        <dbReference type="Proteomes" id="UP000001422"/>
    </source>
</evidence>
<dbReference type="GO" id="GO:0010190">
    <property type="term" value="P:cytochrome b6f complex assembly"/>
    <property type="evidence" value="ECO:0007669"/>
    <property type="project" value="TreeGrafter"/>
</dbReference>